<keyword evidence="5" id="KW-1185">Reference proteome</keyword>
<gene>
    <name evidence="4" type="ORF">SAMN05421540_102279</name>
</gene>
<dbReference type="Proteomes" id="UP000198820">
    <property type="component" value="Unassembled WGS sequence"/>
</dbReference>
<dbReference type="EMBL" id="FNQF01000002">
    <property type="protein sequence ID" value="SDZ95460.1"/>
    <property type="molecule type" value="Genomic_DNA"/>
</dbReference>
<dbReference type="STRING" id="908615.SAMN05421540_102279"/>
<organism evidence="4 5">
    <name type="scientific">Psychroflexus halocasei</name>
    <dbReference type="NCBI Taxonomy" id="908615"/>
    <lineage>
        <taxon>Bacteria</taxon>
        <taxon>Pseudomonadati</taxon>
        <taxon>Bacteroidota</taxon>
        <taxon>Flavobacteriia</taxon>
        <taxon>Flavobacteriales</taxon>
        <taxon>Flavobacteriaceae</taxon>
        <taxon>Psychroflexus</taxon>
    </lineage>
</organism>
<dbReference type="Pfam" id="PF05569">
    <property type="entry name" value="Peptidase_M56"/>
    <property type="match status" value="1"/>
</dbReference>
<evidence type="ECO:0000313" key="4">
    <source>
        <dbReference type="EMBL" id="SDZ95460.1"/>
    </source>
</evidence>
<feature type="domain" description="Peptidase M56" evidence="3">
    <location>
        <begin position="35"/>
        <end position="261"/>
    </location>
</feature>
<feature type="transmembrane region" description="Helical" evidence="1">
    <location>
        <begin position="270"/>
        <end position="288"/>
    </location>
</feature>
<dbReference type="InterPro" id="IPR008756">
    <property type="entry name" value="Peptidase_M56"/>
</dbReference>
<dbReference type="SUPFAM" id="SSF74653">
    <property type="entry name" value="TolA/TonB C-terminal domain"/>
    <property type="match status" value="1"/>
</dbReference>
<name>A0A1H3X8A0_9FLAO</name>
<evidence type="ECO:0000259" key="3">
    <source>
        <dbReference type="Pfam" id="PF05569"/>
    </source>
</evidence>
<evidence type="ECO:0000256" key="1">
    <source>
        <dbReference type="SAM" id="Phobius"/>
    </source>
</evidence>
<dbReference type="GO" id="GO:0055085">
    <property type="term" value="P:transmembrane transport"/>
    <property type="evidence" value="ECO:0007669"/>
    <property type="project" value="InterPro"/>
</dbReference>
<accession>A0A1H3X8A0</accession>
<keyword evidence="1" id="KW-0812">Transmembrane</keyword>
<evidence type="ECO:0000259" key="2">
    <source>
        <dbReference type="Pfam" id="PF03544"/>
    </source>
</evidence>
<keyword evidence="1" id="KW-1133">Transmembrane helix</keyword>
<dbReference type="InterPro" id="IPR037682">
    <property type="entry name" value="TonB_C"/>
</dbReference>
<protein>
    <submittedName>
        <fullName evidence="4">Signal transducer regulating beta-lactamase production, contains metallopeptidase domain</fullName>
    </submittedName>
</protein>
<feature type="transmembrane region" description="Helical" evidence="1">
    <location>
        <begin position="34"/>
        <end position="54"/>
    </location>
</feature>
<dbReference type="PANTHER" id="PTHR34978:SF3">
    <property type="entry name" value="SLR0241 PROTEIN"/>
    <property type="match status" value="1"/>
</dbReference>
<evidence type="ECO:0000313" key="5">
    <source>
        <dbReference type="Proteomes" id="UP000198820"/>
    </source>
</evidence>
<dbReference type="Pfam" id="PF03544">
    <property type="entry name" value="TonB_C"/>
    <property type="match status" value="1"/>
</dbReference>
<feature type="domain" description="TonB C-terminal" evidence="2">
    <location>
        <begin position="431"/>
        <end position="502"/>
    </location>
</feature>
<dbReference type="PANTHER" id="PTHR34978">
    <property type="entry name" value="POSSIBLE SENSOR-TRANSDUCER PROTEIN BLAR"/>
    <property type="match status" value="1"/>
</dbReference>
<dbReference type="AlphaFoldDB" id="A0A1H3X8A0"/>
<keyword evidence="1" id="KW-0472">Membrane</keyword>
<proteinExistence type="predicted"/>
<sequence length="503" mass="58121">METFVINFSLFLFLFWGLYILFFKKETFFHHNRVYLILTPILATVLPFILINQLNINQGNTFNWQEITPLLFTENIEEVNINAANTNSNIVDLSFKNVLIIVYFLGVAFMLFNFFRKLKLYHVLKNKAKSMQTAFGEVYVIQNSKAAFTFLNKIFIGDLLENEAQKEILQHEVVHKKQKHSFDLVYYEILKIIFWFHPSIYSLQNQIKLIHEYIADAKVSSRISKKKYYENLLNGFFGVKQISFTSQFFNHSLIKKRIIMLQKSKSNKTALLKYLMVIPLSLAMLTYVSCSQDEAITQPENNKQETSEVENIIKLEVEDVHNLSEDEQKVFASQLSKILSNNTPTQFVLFDDYEEKSITINEEARANLSSKKSQLNPETESVSSDELSFNVIDTPPLYIGCDPNLSKEEAKKCFSQKISEFVGSNFNIDLAKENGLTGVHRIYVQFKISKEGQITDVKSRSKHTFLGEEAERVIKNLPQMKPGENDGQKVGVLYSLPISFEIK</sequence>
<dbReference type="RefSeq" id="WP_093239551.1">
    <property type="nucleotide sequence ID" value="NZ_FNQF01000002.1"/>
</dbReference>
<feature type="transmembrane region" description="Helical" evidence="1">
    <location>
        <begin position="98"/>
        <end position="115"/>
    </location>
</feature>
<reference evidence="4 5" key="1">
    <citation type="submission" date="2016-10" db="EMBL/GenBank/DDBJ databases">
        <authorList>
            <person name="de Groot N.N."/>
        </authorList>
    </citation>
    <scope>NUCLEOTIDE SEQUENCE [LARGE SCALE GENOMIC DNA]</scope>
    <source>
        <strain evidence="4 5">DSM 23581</strain>
    </source>
</reference>
<feature type="transmembrane region" description="Helical" evidence="1">
    <location>
        <begin position="6"/>
        <end position="22"/>
    </location>
</feature>
<dbReference type="InterPro" id="IPR052173">
    <property type="entry name" value="Beta-lactam_resp_regulator"/>
</dbReference>
<dbReference type="Gene3D" id="3.30.1150.10">
    <property type="match status" value="1"/>
</dbReference>